<sequence length="279" mass="31025">MGSDKLLGEFLRARREVTTPEQAGLPDVGPRRTPGLRREEVATLADVSTDYYVRLEQGREHHPSERVLDALVRVLCLGPDAAAHLYELAHPGSRQRGTAGEPDRVSPALLRLMRGWSHTAAFVMGRWQDVLATNPLADALHDGLEYADNLLRLTFLNPEARVFYRDWERVARSRVAHLRAAAGADLDDPRLIELVGELSLISEDFRQLWARHDVFGITRESRRIHHRQVGDLTLTTEVFNVAGTPDQQLVVVHTEPASPSERALALLAGLAVMTHDGGP</sequence>
<feature type="domain" description="MmyB-like transcription regulator ligand binding" evidence="1">
    <location>
        <begin position="105"/>
        <end position="267"/>
    </location>
</feature>
<name>A0ABT9QLX5_9ACTN</name>
<accession>A0ABT9QLX5</accession>
<dbReference type="PANTHER" id="PTHR35010">
    <property type="entry name" value="BLL4672 PROTEIN-RELATED"/>
    <property type="match status" value="1"/>
</dbReference>
<evidence type="ECO:0000313" key="3">
    <source>
        <dbReference type="Proteomes" id="UP001225356"/>
    </source>
</evidence>
<reference evidence="2 3" key="1">
    <citation type="submission" date="2023-07" db="EMBL/GenBank/DDBJ databases">
        <title>Sequencing the genomes of 1000 actinobacteria strains.</title>
        <authorList>
            <person name="Klenk H.-P."/>
        </authorList>
    </citation>
    <scope>NUCLEOTIDE SEQUENCE [LARGE SCALE GENOMIC DNA]</scope>
    <source>
        <strain evidence="2 3">DSM 46740</strain>
    </source>
</reference>
<dbReference type="InterPro" id="IPR001387">
    <property type="entry name" value="Cro/C1-type_HTH"/>
</dbReference>
<organism evidence="2 3">
    <name type="scientific">Streptosporangium lutulentum</name>
    <dbReference type="NCBI Taxonomy" id="1461250"/>
    <lineage>
        <taxon>Bacteria</taxon>
        <taxon>Bacillati</taxon>
        <taxon>Actinomycetota</taxon>
        <taxon>Actinomycetes</taxon>
        <taxon>Streptosporangiales</taxon>
        <taxon>Streptosporangiaceae</taxon>
        <taxon>Streptosporangium</taxon>
    </lineage>
</organism>
<dbReference type="Gene3D" id="1.10.260.40">
    <property type="entry name" value="lambda repressor-like DNA-binding domains"/>
    <property type="match status" value="1"/>
</dbReference>
<protein>
    <submittedName>
        <fullName evidence="2">Transcriptional regulator with XRE-family HTH domain</fullName>
    </submittedName>
</protein>
<dbReference type="Gene3D" id="3.30.450.180">
    <property type="match status" value="1"/>
</dbReference>
<dbReference type="RefSeq" id="WP_307564822.1">
    <property type="nucleotide sequence ID" value="NZ_JAUSQU010000001.1"/>
</dbReference>
<dbReference type="Pfam" id="PF13560">
    <property type="entry name" value="HTH_31"/>
    <property type="match status" value="1"/>
</dbReference>
<dbReference type="InterPro" id="IPR041413">
    <property type="entry name" value="MLTR_LBD"/>
</dbReference>
<gene>
    <name evidence="2" type="ORF">J2853_006983</name>
</gene>
<dbReference type="Proteomes" id="UP001225356">
    <property type="component" value="Unassembled WGS sequence"/>
</dbReference>
<evidence type="ECO:0000313" key="2">
    <source>
        <dbReference type="EMBL" id="MDP9847772.1"/>
    </source>
</evidence>
<keyword evidence="3" id="KW-1185">Reference proteome</keyword>
<proteinExistence type="predicted"/>
<dbReference type="InterPro" id="IPR010982">
    <property type="entry name" value="Lambda_DNA-bd_dom_sf"/>
</dbReference>
<dbReference type="CDD" id="cd00093">
    <property type="entry name" value="HTH_XRE"/>
    <property type="match status" value="1"/>
</dbReference>
<dbReference type="EMBL" id="JAUSQU010000001">
    <property type="protein sequence ID" value="MDP9847772.1"/>
    <property type="molecule type" value="Genomic_DNA"/>
</dbReference>
<dbReference type="SUPFAM" id="SSF47413">
    <property type="entry name" value="lambda repressor-like DNA-binding domains"/>
    <property type="match status" value="1"/>
</dbReference>
<dbReference type="Pfam" id="PF17765">
    <property type="entry name" value="MLTR_LBD"/>
    <property type="match status" value="1"/>
</dbReference>
<dbReference type="PANTHER" id="PTHR35010:SF2">
    <property type="entry name" value="BLL4672 PROTEIN"/>
    <property type="match status" value="1"/>
</dbReference>
<comment type="caution">
    <text evidence="2">The sequence shown here is derived from an EMBL/GenBank/DDBJ whole genome shotgun (WGS) entry which is preliminary data.</text>
</comment>
<evidence type="ECO:0000259" key="1">
    <source>
        <dbReference type="Pfam" id="PF17765"/>
    </source>
</evidence>